<dbReference type="Proteomes" id="UP001150238">
    <property type="component" value="Unassembled WGS sequence"/>
</dbReference>
<gene>
    <name evidence="1" type="ORF">C8J55DRAFT_556626</name>
</gene>
<dbReference type="EMBL" id="JANVFS010000005">
    <property type="protein sequence ID" value="KAJ4492184.1"/>
    <property type="molecule type" value="Genomic_DNA"/>
</dbReference>
<sequence>MTFDFHLSKTFQGLEGSIAALAFSNDYRYLGSASKNGSGEGIVRIYDVEAQFRTFWSHRRPSQFGIINWDSDCRLIMGTVKGELLMISPKAQKLHAEPDVIHTFSSPIESIEFNKYGNKMLICAGRDINVMEKTNDRWMFQRHFHCTITCEANYSLQYLPVVVSSAHFLKDQRHSVIAFLHHGLWKINLESGHSQWIIYPENRIGGTAITPDCAVLITAGSRKGLDWYSVSMDPWTKISTSLGREELPITSNTYLPIRFINRGRTVVMGTANGRAVIFDAEHGERIQTLLHSSDVMISRLACHEDALLIVTGNVDGKICVWVRGPLKSEQIPYLGSLVLVMTGPTVVTEYFLHASSIQPSA</sequence>
<dbReference type="Pfam" id="PF00400">
    <property type="entry name" value="WD40"/>
    <property type="match status" value="1"/>
</dbReference>
<dbReference type="SUPFAM" id="SSF50978">
    <property type="entry name" value="WD40 repeat-like"/>
    <property type="match status" value="1"/>
</dbReference>
<name>A0A9W9AYV8_9AGAR</name>
<dbReference type="SMART" id="SM00320">
    <property type="entry name" value="WD40"/>
    <property type="match status" value="3"/>
</dbReference>
<evidence type="ECO:0000313" key="1">
    <source>
        <dbReference type="EMBL" id="KAJ4492184.1"/>
    </source>
</evidence>
<dbReference type="InterPro" id="IPR001680">
    <property type="entry name" value="WD40_rpt"/>
</dbReference>
<dbReference type="AlphaFoldDB" id="A0A9W9AYV8"/>
<proteinExistence type="predicted"/>
<protein>
    <submittedName>
        <fullName evidence="1">WD40-repeat-containing domain protein</fullName>
    </submittedName>
</protein>
<reference evidence="1" key="1">
    <citation type="submission" date="2022-08" db="EMBL/GenBank/DDBJ databases">
        <authorList>
            <consortium name="DOE Joint Genome Institute"/>
            <person name="Min B."/>
            <person name="Riley R."/>
            <person name="Sierra-Patev S."/>
            <person name="Naranjo-Ortiz M."/>
            <person name="Looney B."/>
            <person name="Konkel Z."/>
            <person name="Slot J.C."/>
            <person name="Sakamoto Y."/>
            <person name="Steenwyk J.L."/>
            <person name="Rokas A."/>
            <person name="Carro J."/>
            <person name="Camarero S."/>
            <person name="Ferreira P."/>
            <person name="Molpeceres G."/>
            <person name="Ruiz-Duenas F.J."/>
            <person name="Serrano A."/>
            <person name="Henrissat B."/>
            <person name="Drula E."/>
            <person name="Hughes K.W."/>
            <person name="Mata J.L."/>
            <person name="Ishikawa N.K."/>
            <person name="Vargas-Isla R."/>
            <person name="Ushijima S."/>
            <person name="Smith C.A."/>
            <person name="Ahrendt S."/>
            <person name="Andreopoulos W."/>
            <person name="He G."/>
            <person name="Labutti K."/>
            <person name="Lipzen A."/>
            <person name="Ng V."/>
            <person name="Sandor L."/>
            <person name="Barry K."/>
            <person name="Martinez A.T."/>
            <person name="Xiao Y."/>
            <person name="Gibbons J.G."/>
            <person name="Terashima K."/>
            <person name="Hibbett D.S."/>
            <person name="Grigoriev I.V."/>
        </authorList>
    </citation>
    <scope>NUCLEOTIDE SEQUENCE</scope>
    <source>
        <strain evidence="1">Sp2 HRB7682 ss15</strain>
    </source>
</reference>
<evidence type="ECO:0000313" key="2">
    <source>
        <dbReference type="Proteomes" id="UP001150238"/>
    </source>
</evidence>
<dbReference type="InterPro" id="IPR015943">
    <property type="entry name" value="WD40/YVTN_repeat-like_dom_sf"/>
</dbReference>
<accession>A0A9W9AYV8</accession>
<dbReference type="Gene3D" id="2.130.10.10">
    <property type="entry name" value="YVTN repeat-like/Quinoprotein amine dehydrogenase"/>
    <property type="match status" value="2"/>
</dbReference>
<reference evidence="1" key="2">
    <citation type="journal article" date="2023" name="Proc. Natl. Acad. Sci. U.S.A.">
        <title>A global phylogenomic analysis of the shiitake genus Lentinula.</title>
        <authorList>
            <person name="Sierra-Patev S."/>
            <person name="Min B."/>
            <person name="Naranjo-Ortiz M."/>
            <person name="Looney B."/>
            <person name="Konkel Z."/>
            <person name="Slot J.C."/>
            <person name="Sakamoto Y."/>
            <person name="Steenwyk J.L."/>
            <person name="Rokas A."/>
            <person name="Carro J."/>
            <person name="Camarero S."/>
            <person name="Ferreira P."/>
            <person name="Molpeceres G."/>
            <person name="Ruiz-Duenas F.J."/>
            <person name="Serrano A."/>
            <person name="Henrissat B."/>
            <person name="Drula E."/>
            <person name="Hughes K.W."/>
            <person name="Mata J.L."/>
            <person name="Ishikawa N.K."/>
            <person name="Vargas-Isla R."/>
            <person name="Ushijima S."/>
            <person name="Smith C.A."/>
            <person name="Donoghue J."/>
            <person name="Ahrendt S."/>
            <person name="Andreopoulos W."/>
            <person name="He G."/>
            <person name="LaButti K."/>
            <person name="Lipzen A."/>
            <person name="Ng V."/>
            <person name="Riley R."/>
            <person name="Sandor L."/>
            <person name="Barry K."/>
            <person name="Martinez A.T."/>
            <person name="Xiao Y."/>
            <person name="Gibbons J.G."/>
            <person name="Terashima K."/>
            <person name="Grigoriev I.V."/>
            <person name="Hibbett D."/>
        </authorList>
    </citation>
    <scope>NUCLEOTIDE SEQUENCE</scope>
    <source>
        <strain evidence="1">Sp2 HRB7682 ss15</strain>
    </source>
</reference>
<comment type="caution">
    <text evidence="1">The sequence shown here is derived from an EMBL/GenBank/DDBJ whole genome shotgun (WGS) entry which is preliminary data.</text>
</comment>
<organism evidence="1 2">
    <name type="scientific">Lentinula lateritia</name>
    <dbReference type="NCBI Taxonomy" id="40482"/>
    <lineage>
        <taxon>Eukaryota</taxon>
        <taxon>Fungi</taxon>
        <taxon>Dikarya</taxon>
        <taxon>Basidiomycota</taxon>
        <taxon>Agaricomycotina</taxon>
        <taxon>Agaricomycetes</taxon>
        <taxon>Agaricomycetidae</taxon>
        <taxon>Agaricales</taxon>
        <taxon>Marasmiineae</taxon>
        <taxon>Omphalotaceae</taxon>
        <taxon>Lentinula</taxon>
    </lineage>
</organism>
<dbReference type="InterPro" id="IPR036322">
    <property type="entry name" value="WD40_repeat_dom_sf"/>
</dbReference>